<sequence>MKLNLKLTEHTTMSKSTFIFTVIYVLSLVILSRLRNYELIDGNLFLIFGIMEILATIYAWVVFIKIVIGLLSHKDFV</sequence>
<evidence type="ECO:0000256" key="1">
    <source>
        <dbReference type="SAM" id="Phobius"/>
    </source>
</evidence>
<keyword evidence="1" id="KW-1133">Transmembrane helix</keyword>
<dbReference type="Proteomes" id="UP000007815">
    <property type="component" value="Unassembled WGS sequence"/>
</dbReference>
<organism evidence="2 3">
    <name type="scientific">Streptococcus ratti FA-1 = DSM 20564</name>
    <dbReference type="NCBI Taxonomy" id="699248"/>
    <lineage>
        <taxon>Bacteria</taxon>
        <taxon>Bacillati</taxon>
        <taxon>Bacillota</taxon>
        <taxon>Bacilli</taxon>
        <taxon>Lactobacillales</taxon>
        <taxon>Streptococcaceae</taxon>
        <taxon>Streptococcus</taxon>
    </lineage>
</organism>
<evidence type="ECO:0000313" key="2">
    <source>
        <dbReference type="EMBL" id="EJN93432.1"/>
    </source>
</evidence>
<reference evidence="2 3" key="1">
    <citation type="submission" date="2009-12" db="EMBL/GenBank/DDBJ databases">
        <authorList>
            <person name="Lefebure T."/>
            <person name="Cornejo O.E."/>
            <person name="Pavinski Bitar P.D."/>
            <person name="Lang P."/>
            <person name="Stanhope M.J."/>
        </authorList>
    </citation>
    <scope>NUCLEOTIDE SEQUENCE [LARGE SCALE GENOMIC DNA]</scope>
    <source>
        <strain evidence="2 3">FA-1</strain>
    </source>
</reference>
<evidence type="ECO:0000313" key="3">
    <source>
        <dbReference type="Proteomes" id="UP000007815"/>
    </source>
</evidence>
<keyword evidence="1" id="KW-0472">Membrane</keyword>
<feature type="transmembrane region" description="Helical" evidence="1">
    <location>
        <begin position="12"/>
        <end position="32"/>
    </location>
</feature>
<proteinExistence type="predicted"/>
<accession>A0ABN0GSP0</accession>
<name>A0ABN0GSP0_STRRT</name>
<dbReference type="RefSeq" id="WP_003087355.1">
    <property type="nucleotide sequence ID" value="NZ_AJTZ01000005.1"/>
</dbReference>
<gene>
    <name evidence="2" type="ORF">SRA_02811</name>
</gene>
<keyword evidence="3" id="KW-1185">Reference proteome</keyword>
<comment type="caution">
    <text evidence="2">The sequence shown here is derived from an EMBL/GenBank/DDBJ whole genome shotgun (WGS) entry which is preliminary data.</text>
</comment>
<protein>
    <submittedName>
        <fullName evidence="2">Uncharacterized protein</fullName>
    </submittedName>
</protein>
<feature type="transmembrane region" description="Helical" evidence="1">
    <location>
        <begin position="44"/>
        <end position="71"/>
    </location>
</feature>
<dbReference type="EMBL" id="AJTZ01000005">
    <property type="protein sequence ID" value="EJN93432.1"/>
    <property type="molecule type" value="Genomic_DNA"/>
</dbReference>
<keyword evidence="1" id="KW-0812">Transmembrane</keyword>